<sequence length="734" mass="82781">MENQAMSPDKLELMDLPEHILLKIMGYLGHDTLGNVISKVSTKCRLLARSKVLWSEAHLDLDTFLILEIPTLFVRKLIASPYLHCLTLTLQDFCDERKKFFLSEELRQQILTVLLSTRCKVHKVRLMVEEYRPELEKFLWRHLELRELELKDKAAEDDRSSSMAASVGHVAHHLISLNLNDSSLPFLPRAGKFLSRDYGVNPGPNASTPNSPDSRSALDLSDDIWNHDRWLEDLEKAEGLQHLEFIPPEHKVRIITDAGSAWDIAAHNLSKMIRVHKRSLKTVKLTVTSRSVWMALGTCSRLEDLLVLCDEDGSGFRTMLRNMPPTLRRLDLRLPGQLGAEGLARVLQTLCRFAPRLESLTLSGLSAFYPKQQSLFPGFGVLQPLLMGTEEPGTLRELYLCNICPVGGPQLQELASMANFKLSLNKLDLRNCKCSEDFVNDQCRNRGISTLKAAMPSLELTAKYEPAFLCPNFRMTGSMLPSPDRCRMCRETLRNVAKTALESCQAGLDYRDAAREREDAYSEHMEKRRKSAEASQQYGVVAAKAGEAARKYKEVFCVSNAAERQWTKTACQVIRLVYTPTLRHVLATRKSAIAARKNYVSTQKSVATADNFVVPSLKCYAAKAAYASTEKAYKAASEAHQAAEQAGRVAQEAYQVAYKARQVAAEGRQNFEKALQAAETAWAFSRAAERGHQRAIEALLTEELGDMEWLHNNICFYEPVFSTFPFFPVRNFQK</sequence>
<feature type="domain" description="F-box" evidence="2">
    <location>
        <begin position="10"/>
        <end position="57"/>
    </location>
</feature>
<protein>
    <submittedName>
        <fullName evidence="4 5">Uncharacterized protein LOC117649448</fullName>
    </submittedName>
</protein>
<dbReference type="RefSeq" id="XP_034248151.1">
    <property type="nucleotide sequence ID" value="XM_034392260.1"/>
</dbReference>
<dbReference type="AlphaFoldDB" id="A0A6P8ZSY6"/>
<dbReference type="PROSITE" id="PS50181">
    <property type="entry name" value="FBOX"/>
    <property type="match status" value="1"/>
</dbReference>
<evidence type="ECO:0000313" key="3">
    <source>
        <dbReference type="Proteomes" id="UP000515158"/>
    </source>
</evidence>
<gene>
    <name evidence="4 5" type="primary">LOC117649448</name>
</gene>
<dbReference type="InterPro" id="IPR032675">
    <property type="entry name" value="LRR_dom_sf"/>
</dbReference>
<reference evidence="4 5" key="1">
    <citation type="submission" date="2025-04" db="UniProtKB">
        <authorList>
            <consortium name="RefSeq"/>
        </authorList>
    </citation>
    <scope>IDENTIFICATION</scope>
    <source>
        <tissue evidence="4 5">Total insect</tissue>
    </source>
</reference>
<evidence type="ECO:0000256" key="1">
    <source>
        <dbReference type="SAM" id="MobiDB-lite"/>
    </source>
</evidence>
<accession>A0A6P8ZSY6</accession>
<evidence type="ECO:0000259" key="2">
    <source>
        <dbReference type="PROSITE" id="PS50181"/>
    </source>
</evidence>
<evidence type="ECO:0000313" key="4">
    <source>
        <dbReference type="RefSeq" id="XP_034248150.1"/>
    </source>
</evidence>
<feature type="compositionally biased region" description="Polar residues" evidence="1">
    <location>
        <begin position="204"/>
        <end position="214"/>
    </location>
</feature>
<dbReference type="GeneID" id="117649448"/>
<organism evidence="5">
    <name type="scientific">Thrips palmi</name>
    <name type="common">Melon thrips</name>
    <dbReference type="NCBI Taxonomy" id="161013"/>
    <lineage>
        <taxon>Eukaryota</taxon>
        <taxon>Metazoa</taxon>
        <taxon>Ecdysozoa</taxon>
        <taxon>Arthropoda</taxon>
        <taxon>Hexapoda</taxon>
        <taxon>Insecta</taxon>
        <taxon>Pterygota</taxon>
        <taxon>Neoptera</taxon>
        <taxon>Paraneoptera</taxon>
        <taxon>Thysanoptera</taxon>
        <taxon>Terebrantia</taxon>
        <taxon>Thripoidea</taxon>
        <taxon>Thripidae</taxon>
        <taxon>Thrips</taxon>
    </lineage>
</organism>
<dbReference type="KEGG" id="tpal:117649448"/>
<dbReference type="Gene3D" id="3.80.10.10">
    <property type="entry name" value="Ribonuclease Inhibitor"/>
    <property type="match status" value="1"/>
</dbReference>
<dbReference type="SUPFAM" id="SSF81383">
    <property type="entry name" value="F-box domain"/>
    <property type="match status" value="1"/>
</dbReference>
<evidence type="ECO:0000313" key="5">
    <source>
        <dbReference type="RefSeq" id="XP_034248151.1"/>
    </source>
</evidence>
<proteinExistence type="predicted"/>
<dbReference type="SUPFAM" id="SSF52047">
    <property type="entry name" value="RNI-like"/>
    <property type="match status" value="1"/>
</dbReference>
<dbReference type="InterPro" id="IPR036047">
    <property type="entry name" value="F-box-like_dom_sf"/>
</dbReference>
<name>A0A6P8ZSY6_THRPL</name>
<keyword evidence="3" id="KW-1185">Reference proteome</keyword>
<dbReference type="RefSeq" id="XP_034248150.1">
    <property type="nucleotide sequence ID" value="XM_034392259.1"/>
</dbReference>
<feature type="region of interest" description="Disordered" evidence="1">
    <location>
        <begin position="198"/>
        <end position="217"/>
    </location>
</feature>
<dbReference type="Proteomes" id="UP000515158">
    <property type="component" value="Unplaced"/>
</dbReference>
<dbReference type="InterPro" id="IPR001810">
    <property type="entry name" value="F-box_dom"/>
</dbReference>